<name>A0ABQ4WAH3_9ASTR</name>
<dbReference type="PANTHER" id="PTHR42648:SF32">
    <property type="entry name" value="RIBONUCLEASE H-LIKE DOMAIN, GAG-PRE-INTEGRASE DOMAIN PROTEIN-RELATED"/>
    <property type="match status" value="1"/>
</dbReference>
<accession>A0ABQ4WAH3</accession>
<dbReference type="SUPFAM" id="SSF53098">
    <property type="entry name" value="Ribonuclease H-like"/>
    <property type="match status" value="1"/>
</dbReference>
<keyword evidence="3" id="KW-1185">Reference proteome</keyword>
<dbReference type="Gene3D" id="3.30.420.10">
    <property type="entry name" value="Ribonuclease H-like superfamily/Ribonuclease H"/>
    <property type="match status" value="1"/>
</dbReference>
<proteinExistence type="predicted"/>
<dbReference type="EMBL" id="BQNB010008474">
    <property type="protein sequence ID" value="GJS49867.1"/>
    <property type="molecule type" value="Genomic_DNA"/>
</dbReference>
<dbReference type="PANTHER" id="PTHR42648">
    <property type="entry name" value="TRANSPOSASE, PUTATIVE-RELATED"/>
    <property type="match status" value="1"/>
</dbReference>
<gene>
    <name evidence="2" type="ORF">Tco_0599988</name>
</gene>
<organism evidence="2 3">
    <name type="scientific">Tanacetum coccineum</name>
    <dbReference type="NCBI Taxonomy" id="301880"/>
    <lineage>
        <taxon>Eukaryota</taxon>
        <taxon>Viridiplantae</taxon>
        <taxon>Streptophyta</taxon>
        <taxon>Embryophyta</taxon>
        <taxon>Tracheophyta</taxon>
        <taxon>Spermatophyta</taxon>
        <taxon>Magnoliopsida</taxon>
        <taxon>eudicotyledons</taxon>
        <taxon>Gunneridae</taxon>
        <taxon>Pentapetalae</taxon>
        <taxon>asterids</taxon>
        <taxon>campanulids</taxon>
        <taxon>Asterales</taxon>
        <taxon>Asteraceae</taxon>
        <taxon>Asteroideae</taxon>
        <taxon>Anthemideae</taxon>
        <taxon>Anthemidinae</taxon>
        <taxon>Tanacetum</taxon>
    </lineage>
</organism>
<dbReference type="InterPro" id="IPR039537">
    <property type="entry name" value="Retrotran_Ty1/copia-like"/>
</dbReference>
<reference evidence="2" key="2">
    <citation type="submission" date="2022-01" db="EMBL/GenBank/DDBJ databases">
        <authorList>
            <person name="Yamashiro T."/>
            <person name="Shiraishi A."/>
            <person name="Satake H."/>
            <person name="Nakayama K."/>
        </authorList>
    </citation>
    <scope>NUCLEOTIDE SEQUENCE</scope>
</reference>
<protein>
    <submittedName>
        <fullName evidence="2">Ribonuclease H-like domain-containing protein</fullName>
    </submittedName>
</protein>
<dbReference type="InterPro" id="IPR012337">
    <property type="entry name" value="RNaseH-like_sf"/>
</dbReference>
<evidence type="ECO:0000313" key="2">
    <source>
        <dbReference type="EMBL" id="GJS49867.1"/>
    </source>
</evidence>
<dbReference type="InterPro" id="IPR036397">
    <property type="entry name" value="RNaseH_sf"/>
</dbReference>
<dbReference type="Proteomes" id="UP001151760">
    <property type="component" value="Unassembled WGS sequence"/>
</dbReference>
<comment type="caution">
    <text evidence="2">The sequence shown here is derived from an EMBL/GenBank/DDBJ whole genome shotgun (WGS) entry which is preliminary data.</text>
</comment>
<sequence length="266" mass="30321">MMDEFCREKGIKREYSVARTPQQNGVAERKNRTLIEAARTMLADSKLPTTFWAEVVSTFLLCLALQIVKEMAKWLFDLDSLTQSMNYVPVVARTFSNEFIQDASYFDDASPRSIADAQLQDQNGTHDDCSLQNNGTADQQINTASPEVNTGSRVVSTAVPEEMTHQDTSYMVFLLLFPISRRTKQRISKAFIDPSRVEAMQRYMSVNLPGFEIPDHPDKVYKVVKALDGTHQAPRAWYRHYDIIFGSTKKELCDGVLEKLMKISFR</sequence>
<evidence type="ECO:0000259" key="1">
    <source>
        <dbReference type="PROSITE" id="PS50994"/>
    </source>
</evidence>
<dbReference type="InterPro" id="IPR001584">
    <property type="entry name" value="Integrase_cat-core"/>
</dbReference>
<reference evidence="2" key="1">
    <citation type="journal article" date="2022" name="Int. J. Mol. Sci.">
        <title>Draft Genome of Tanacetum Coccineum: Genomic Comparison of Closely Related Tanacetum-Family Plants.</title>
        <authorList>
            <person name="Yamashiro T."/>
            <person name="Shiraishi A."/>
            <person name="Nakayama K."/>
            <person name="Satake H."/>
        </authorList>
    </citation>
    <scope>NUCLEOTIDE SEQUENCE</scope>
</reference>
<feature type="domain" description="Integrase catalytic" evidence="1">
    <location>
        <begin position="1"/>
        <end position="85"/>
    </location>
</feature>
<evidence type="ECO:0000313" key="3">
    <source>
        <dbReference type="Proteomes" id="UP001151760"/>
    </source>
</evidence>
<dbReference type="PROSITE" id="PS50994">
    <property type="entry name" value="INTEGRASE"/>
    <property type="match status" value="1"/>
</dbReference>